<accession>D6XU79</accession>
<dbReference type="eggNOG" id="COG3381">
    <property type="taxonomic scope" value="Bacteria"/>
</dbReference>
<evidence type="ECO:0000256" key="1">
    <source>
        <dbReference type="ARBA" id="ARBA00023186"/>
    </source>
</evidence>
<organism evidence="2 3">
    <name type="scientific">Bacillus selenitireducens (strain ATCC 700615 / DSM 15326 / MLS10)</name>
    <dbReference type="NCBI Taxonomy" id="439292"/>
    <lineage>
        <taxon>Bacteria</taxon>
        <taxon>Bacillati</taxon>
        <taxon>Bacillota</taxon>
        <taxon>Bacilli</taxon>
        <taxon>Bacillales</taxon>
        <taxon>Bacillaceae</taxon>
        <taxon>Salisediminibacterium</taxon>
    </lineage>
</organism>
<name>D6XU79_BACIE</name>
<dbReference type="InterPro" id="IPR036411">
    <property type="entry name" value="TorD-like_sf"/>
</dbReference>
<dbReference type="InterPro" id="IPR050289">
    <property type="entry name" value="TorD/DmsD_chaperones"/>
</dbReference>
<dbReference type="AlphaFoldDB" id="D6XU79"/>
<dbReference type="KEGG" id="bse:Bsel_1860"/>
<dbReference type="InterPro" id="IPR020945">
    <property type="entry name" value="DMSO/NO3_reduct_chaperone"/>
</dbReference>
<dbReference type="Pfam" id="PF02613">
    <property type="entry name" value="Nitrate_red_del"/>
    <property type="match status" value="1"/>
</dbReference>
<dbReference type="OrthoDB" id="9795302at2"/>
<proteinExistence type="predicted"/>
<dbReference type="SUPFAM" id="SSF89155">
    <property type="entry name" value="TorD-like"/>
    <property type="match status" value="1"/>
</dbReference>
<evidence type="ECO:0000313" key="2">
    <source>
        <dbReference type="EMBL" id="ADH99365.1"/>
    </source>
</evidence>
<keyword evidence="1" id="KW-0143">Chaperone</keyword>
<dbReference type="STRING" id="439292.Bsel_1860"/>
<gene>
    <name evidence="2" type="ordered locus">Bsel_1860</name>
</gene>
<dbReference type="PANTHER" id="PTHR34227">
    <property type="entry name" value="CHAPERONE PROTEIN YCDY"/>
    <property type="match status" value="1"/>
</dbReference>
<sequence length="234" mass="27416">MTALHPYVNEEMIQDVQEIRQFYYDLLTQLWSQEPNQKLLSHLREYLDEDAMPLADEEPLLIRGIRQIAESLMMADQDDKEAEAIHWDYTRLFVGPFELPAPPWASAYRDDGRMLFQDETIQVRRAYAKYGYQVESIGQVAEDHIGLELEFMSHLIKESSEQMRGNLTGTKEILRDQVIFLEQHLHSWISLFTKDVRASARTPFYKGCADLLEGWLLLDRQLQDALYQALEESE</sequence>
<dbReference type="PANTHER" id="PTHR34227:SF1">
    <property type="entry name" value="DIMETHYL SULFOXIDE REDUCTASE CHAPERONE-RELATED"/>
    <property type="match status" value="1"/>
</dbReference>
<dbReference type="EMBL" id="CP001791">
    <property type="protein sequence ID" value="ADH99365.1"/>
    <property type="molecule type" value="Genomic_DNA"/>
</dbReference>
<keyword evidence="3" id="KW-1185">Reference proteome</keyword>
<dbReference type="Proteomes" id="UP000000271">
    <property type="component" value="Chromosome"/>
</dbReference>
<reference evidence="2" key="1">
    <citation type="submission" date="2009-10" db="EMBL/GenBank/DDBJ databases">
        <title>Complete sequence of Bacillus selenitireducens MLS10.</title>
        <authorList>
            <consortium name="US DOE Joint Genome Institute"/>
            <person name="Lucas S."/>
            <person name="Copeland A."/>
            <person name="Lapidus A."/>
            <person name="Glavina del Rio T."/>
            <person name="Dalin E."/>
            <person name="Tice H."/>
            <person name="Bruce D."/>
            <person name="Goodwin L."/>
            <person name="Pitluck S."/>
            <person name="Sims D."/>
            <person name="Brettin T."/>
            <person name="Detter J.C."/>
            <person name="Han C."/>
            <person name="Larimer F."/>
            <person name="Land M."/>
            <person name="Hauser L."/>
            <person name="Kyrpides N."/>
            <person name="Ovchinnikova G."/>
            <person name="Stolz J."/>
        </authorList>
    </citation>
    <scope>NUCLEOTIDE SEQUENCE [LARGE SCALE GENOMIC DNA]</scope>
    <source>
        <strain evidence="2">MLS10</strain>
    </source>
</reference>
<dbReference type="Gene3D" id="1.10.3480.10">
    <property type="entry name" value="TorD-like"/>
    <property type="match status" value="1"/>
</dbReference>
<evidence type="ECO:0000313" key="3">
    <source>
        <dbReference type="Proteomes" id="UP000000271"/>
    </source>
</evidence>
<dbReference type="RefSeq" id="WP_013172787.1">
    <property type="nucleotide sequence ID" value="NC_014219.1"/>
</dbReference>
<protein>
    <submittedName>
        <fullName evidence="2">Cytoplasmic chaperone TorD family protein</fullName>
    </submittedName>
</protein>
<dbReference type="HOGENOM" id="CLU_077650_0_0_9"/>